<keyword evidence="1" id="KW-0175">Coiled coil</keyword>
<feature type="coiled-coil region" evidence="1">
    <location>
        <begin position="171"/>
        <end position="205"/>
    </location>
</feature>
<evidence type="ECO:0000256" key="1">
    <source>
        <dbReference type="SAM" id="Coils"/>
    </source>
</evidence>
<protein>
    <recommendedName>
        <fullName evidence="4">Zinc finger GRF-type domain-containing protein</fullName>
    </recommendedName>
</protein>
<proteinExistence type="predicted"/>
<evidence type="ECO:0000313" key="2">
    <source>
        <dbReference type="EMBL" id="KAF2565786.1"/>
    </source>
</evidence>
<gene>
    <name evidence="2" type="ORF">F2Q68_00025123</name>
</gene>
<organism evidence="2 3">
    <name type="scientific">Brassica cretica</name>
    <name type="common">Mustard</name>
    <dbReference type="NCBI Taxonomy" id="69181"/>
    <lineage>
        <taxon>Eukaryota</taxon>
        <taxon>Viridiplantae</taxon>
        <taxon>Streptophyta</taxon>
        <taxon>Embryophyta</taxon>
        <taxon>Tracheophyta</taxon>
        <taxon>Spermatophyta</taxon>
        <taxon>Magnoliopsida</taxon>
        <taxon>eudicotyledons</taxon>
        <taxon>Gunneridae</taxon>
        <taxon>Pentapetalae</taxon>
        <taxon>rosids</taxon>
        <taxon>malvids</taxon>
        <taxon>Brassicales</taxon>
        <taxon>Brassicaceae</taxon>
        <taxon>Brassiceae</taxon>
        <taxon>Brassica</taxon>
    </lineage>
</organism>
<sequence length="208" mass="23611">MIRVQATCQSPIGHAFSDRPGRNTGSACFNSFSLITEKARVCSERGAISLAMPTSGDFLHQIDDIASLPRAQVNGSRRREKREKEATGVHQHAWLCGRFTVNHSQYEIPTRCLCGGGIINEVRGKEDYDTLPGKRFFTCKNYEDDGLHYRQPWVIGVQEEISWLTKRVEETEKVIKGVPNLNKKIEELEEEVKNLTVQVADLERLCFE</sequence>
<name>A0A8S9I8X6_BRACR</name>
<evidence type="ECO:0000313" key="3">
    <source>
        <dbReference type="Proteomes" id="UP000712281"/>
    </source>
</evidence>
<dbReference type="AlphaFoldDB" id="A0A8S9I8X6"/>
<dbReference type="EMBL" id="QGKW02001911">
    <property type="protein sequence ID" value="KAF2565786.1"/>
    <property type="molecule type" value="Genomic_DNA"/>
</dbReference>
<evidence type="ECO:0008006" key="4">
    <source>
        <dbReference type="Google" id="ProtNLM"/>
    </source>
</evidence>
<accession>A0A8S9I8X6</accession>
<comment type="caution">
    <text evidence="2">The sequence shown here is derived from an EMBL/GenBank/DDBJ whole genome shotgun (WGS) entry which is preliminary data.</text>
</comment>
<dbReference type="Proteomes" id="UP000712281">
    <property type="component" value="Unassembled WGS sequence"/>
</dbReference>
<reference evidence="2" key="1">
    <citation type="submission" date="2019-12" db="EMBL/GenBank/DDBJ databases">
        <title>Genome sequencing and annotation of Brassica cretica.</title>
        <authorList>
            <person name="Studholme D.J."/>
            <person name="Sarris P.F."/>
        </authorList>
    </citation>
    <scope>NUCLEOTIDE SEQUENCE</scope>
    <source>
        <strain evidence="2">PFS-001/15</strain>
        <tissue evidence="2">Leaf</tissue>
    </source>
</reference>